<dbReference type="SUPFAM" id="SSF69075">
    <property type="entry name" value="Glutamyl tRNA-reductase dimerization domain"/>
    <property type="match status" value="1"/>
</dbReference>
<feature type="binding site" evidence="8">
    <location>
        <begin position="135"/>
        <end position="137"/>
    </location>
    <ligand>
        <name>substrate</name>
    </ligand>
</feature>
<evidence type="ECO:0000256" key="5">
    <source>
        <dbReference type="ARBA" id="ARBA00023002"/>
    </source>
</evidence>
<evidence type="ECO:0000259" key="11">
    <source>
        <dbReference type="Pfam" id="PF01488"/>
    </source>
</evidence>
<dbReference type="Pfam" id="PF00745">
    <property type="entry name" value="GlutR_dimer"/>
    <property type="match status" value="1"/>
</dbReference>
<feature type="domain" description="Tetrapyrrole biosynthesis glutamyl-tRNA reductase dimerisation" evidence="10">
    <location>
        <begin position="337"/>
        <end position="434"/>
    </location>
</feature>
<dbReference type="AlphaFoldDB" id="H0QJ44"/>
<dbReference type="GO" id="GO:0008883">
    <property type="term" value="F:glutamyl-tRNA reductase activity"/>
    <property type="evidence" value="ECO:0007669"/>
    <property type="project" value="UniProtKB-UniRule"/>
</dbReference>
<reference evidence="13 14" key="1">
    <citation type="submission" date="2011-12" db="EMBL/GenBank/DDBJ databases">
        <title>Whole genome shotgun sequence of Arthrobacter globiformis NBRC 12137.</title>
        <authorList>
            <person name="Miyazawa S."/>
            <person name="Hosoyama A."/>
            <person name="Tsuchikane K."/>
            <person name="Katsumata H."/>
            <person name="Yamazaki S."/>
            <person name="Fujita N."/>
        </authorList>
    </citation>
    <scope>NUCLEOTIDE SEQUENCE [LARGE SCALE GENOMIC DNA]</scope>
    <source>
        <strain evidence="13 14">NBRC 12137</strain>
    </source>
</reference>
<dbReference type="HAMAP" id="MF_00087">
    <property type="entry name" value="Glu_tRNA_reductase"/>
    <property type="match status" value="1"/>
</dbReference>
<dbReference type="PROSITE" id="PS00747">
    <property type="entry name" value="GLUTR"/>
    <property type="match status" value="1"/>
</dbReference>
<proteinExistence type="inferred from homology"/>
<name>H0QJ44_ARTG1</name>
<feature type="domain" description="Glutamyl-tRNA reductase N-terminal" evidence="12">
    <location>
        <begin position="54"/>
        <end position="175"/>
    </location>
</feature>
<comment type="similarity">
    <text evidence="2 8">Belongs to the glutamyl-tRNA reductase family.</text>
</comment>
<dbReference type="InterPro" id="IPR015896">
    <property type="entry name" value="4pyrrol_synth_GluRdtase_dimer"/>
</dbReference>
<evidence type="ECO:0000256" key="9">
    <source>
        <dbReference type="SAM" id="MobiDB-lite"/>
    </source>
</evidence>
<dbReference type="InterPro" id="IPR000343">
    <property type="entry name" value="4pyrrol_synth_GluRdtase"/>
</dbReference>
<dbReference type="PANTHER" id="PTHR43013">
    <property type="entry name" value="GLUTAMYL-TRNA REDUCTASE"/>
    <property type="match status" value="1"/>
</dbReference>
<comment type="caution">
    <text evidence="13">The sequence shown here is derived from an EMBL/GenBank/DDBJ whole genome shotgun (WGS) entry which is preliminary data.</text>
</comment>
<comment type="subunit">
    <text evidence="8">Homodimer.</text>
</comment>
<evidence type="ECO:0000256" key="3">
    <source>
        <dbReference type="ARBA" id="ARBA00012970"/>
    </source>
</evidence>
<feature type="binding site" evidence="8">
    <location>
        <position position="130"/>
    </location>
    <ligand>
        <name>substrate</name>
    </ligand>
</feature>
<feature type="active site" description="Nucleophile" evidence="8">
    <location>
        <position position="68"/>
    </location>
</feature>
<feature type="binding site" evidence="8">
    <location>
        <begin position="67"/>
        <end position="70"/>
    </location>
    <ligand>
        <name>substrate</name>
    </ligand>
</feature>
<comment type="catalytic activity">
    <reaction evidence="7 8">
        <text>(S)-4-amino-5-oxopentanoate + tRNA(Glu) + NADP(+) = L-glutamyl-tRNA(Glu) + NADPH + H(+)</text>
        <dbReference type="Rhea" id="RHEA:12344"/>
        <dbReference type="Rhea" id="RHEA-COMP:9663"/>
        <dbReference type="Rhea" id="RHEA-COMP:9680"/>
        <dbReference type="ChEBI" id="CHEBI:15378"/>
        <dbReference type="ChEBI" id="CHEBI:57501"/>
        <dbReference type="ChEBI" id="CHEBI:57783"/>
        <dbReference type="ChEBI" id="CHEBI:58349"/>
        <dbReference type="ChEBI" id="CHEBI:78442"/>
        <dbReference type="ChEBI" id="CHEBI:78520"/>
        <dbReference type="EC" id="1.2.1.70"/>
    </reaction>
</comment>
<feature type="site" description="Important for activity" evidence="8">
    <location>
        <position position="120"/>
    </location>
</feature>
<feature type="region of interest" description="Disordered" evidence="9">
    <location>
        <begin position="1"/>
        <end position="29"/>
    </location>
</feature>
<dbReference type="SUPFAM" id="SSF51735">
    <property type="entry name" value="NAD(P)-binding Rossmann-fold domains"/>
    <property type="match status" value="1"/>
</dbReference>
<evidence type="ECO:0000256" key="1">
    <source>
        <dbReference type="ARBA" id="ARBA00005059"/>
    </source>
</evidence>
<dbReference type="Proteomes" id="UP000003828">
    <property type="component" value="Unassembled WGS sequence"/>
</dbReference>
<comment type="miscellaneous">
    <text evidence="8">During catalysis, the active site Cys acts as a nucleophile attacking the alpha-carbonyl group of tRNA-bound glutamate with the formation of a thioester intermediate between enzyme and glutamate, and the concomitant release of tRNA(Glu). The thioester intermediate is finally reduced by direct hydride transfer from NADPH, to form the product GSA.</text>
</comment>
<keyword evidence="14" id="KW-1185">Reference proteome</keyword>
<dbReference type="eggNOG" id="COG0373">
    <property type="taxonomic scope" value="Bacteria"/>
</dbReference>
<keyword evidence="4 8" id="KW-0521">NADP</keyword>
<evidence type="ECO:0000256" key="4">
    <source>
        <dbReference type="ARBA" id="ARBA00022857"/>
    </source>
</evidence>
<evidence type="ECO:0000256" key="6">
    <source>
        <dbReference type="ARBA" id="ARBA00023244"/>
    </source>
</evidence>
<evidence type="ECO:0000256" key="8">
    <source>
        <dbReference type="HAMAP-Rule" id="MF_00087"/>
    </source>
</evidence>
<evidence type="ECO:0000259" key="12">
    <source>
        <dbReference type="Pfam" id="PF05201"/>
    </source>
</evidence>
<comment type="pathway">
    <text evidence="1 8">Porphyrin-containing compound metabolism; protoporphyrin-IX biosynthesis; 5-aminolevulinate from L-glutamyl-tRNA(Glu): step 1/2.</text>
</comment>
<gene>
    <name evidence="8 13" type="primary">hemA</name>
    <name evidence="13" type="ORF">ARGLB_027_01770</name>
</gene>
<organism evidence="13 14">
    <name type="scientific">Arthrobacter globiformis (strain ATCC 8010 / DSM 20124 / JCM 1332 / NBRC 12137 / NCIMB 8907 / NRRL B-2979 / 168)</name>
    <dbReference type="NCBI Taxonomy" id="1077972"/>
    <lineage>
        <taxon>Bacteria</taxon>
        <taxon>Bacillati</taxon>
        <taxon>Actinomycetota</taxon>
        <taxon>Actinomycetes</taxon>
        <taxon>Micrococcales</taxon>
        <taxon>Micrococcaceae</taxon>
        <taxon>Arthrobacter</taxon>
    </lineage>
</organism>
<dbReference type="InterPro" id="IPR015895">
    <property type="entry name" value="4pyrrol_synth_GluRdtase_N"/>
</dbReference>
<dbReference type="InterPro" id="IPR036343">
    <property type="entry name" value="GluRdtase_N_sf"/>
</dbReference>
<evidence type="ECO:0000256" key="2">
    <source>
        <dbReference type="ARBA" id="ARBA00005916"/>
    </source>
</evidence>
<dbReference type="PANTHER" id="PTHR43013:SF1">
    <property type="entry name" value="GLUTAMYL-TRNA REDUCTASE"/>
    <property type="match status" value="1"/>
</dbReference>
<evidence type="ECO:0000313" key="13">
    <source>
        <dbReference type="EMBL" id="GAB12845.1"/>
    </source>
</evidence>
<protein>
    <recommendedName>
        <fullName evidence="3 8">Glutamyl-tRNA reductase</fullName>
        <shortName evidence="8">GluTR</shortName>
        <ecNumber evidence="3 8">1.2.1.70</ecNumber>
    </recommendedName>
</protein>
<dbReference type="InterPro" id="IPR036291">
    <property type="entry name" value="NAD(P)-bd_dom_sf"/>
</dbReference>
<dbReference type="Pfam" id="PF01488">
    <property type="entry name" value="Shikimate_DH"/>
    <property type="match status" value="1"/>
</dbReference>
<evidence type="ECO:0000259" key="10">
    <source>
        <dbReference type="Pfam" id="PF00745"/>
    </source>
</evidence>
<feature type="binding site" evidence="8">
    <location>
        <begin position="212"/>
        <end position="217"/>
    </location>
    <ligand>
        <name>NADP(+)</name>
        <dbReference type="ChEBI" id="CHEBI:58349"/>
    </ligand>
</feature>
<keyword evidence="6 8" id="KW-0627">Porphyrin biosynthesis</keyword>
<dbReference type="UniPathway" id="UPA00251">
    <property type="reaction ID" value="UER00316"/>
</dbReference>
<dbReference type="InterPro" id="IPR006151">
    <property type="entry name" value="Shikm_DH/Glu-tRNA_Rdtase"/>
</dbReference>
<dbReference type="Pfam" id="PF05201">
    <property type="entry name" value="GlutR_N"/>
    <property type="match status" value="1"/>
</dbReference>
<dbReference type="STRING" id="1077972.ARGLB_027_01770"/>
<feature type="binding site" evidence="8">
    <location>
        <position position="141"/>
    </location>
    <ligand>
        <name>substrate</name>
    </ligand>
</feature>
<sequence>MVSHHARTPHQGSVPRCGDGGPERADGADGRGTGLEFLARLGSGPIRITSDVIANLDGVAGAVVLATCNRFEVYCDVGPAADPETTRRHVLGIISTCSGVSHDELSRAFDCLTGTALTEHLFSVGAGLDSAVVGEREITGQLRRSLASAQETGSASGSLVRLFQAASRAAREVGSLTALGEAGRSMVSVALDLALFRLGRRDLSGLSVVVLGTGAYAGSTLALLAAKACPAVSVFSWSGRAEAFASARGATGLTSEDLPAAIRGADVVIGCSGRGPRLGSGDFRAFRQGAAAPLVVVDLALSRDFEPEVGELPGLDLITLEHVRLASPREQTDVVRQAGELVRQAARRFEEDRHARLLDPAIVALREHMQSVLADEVARVKNQHGCTATAEAVEFALRRVVRQLLHVPTSRARELAAAGRQDEYTAALETLFGLDLTAGGKAEAGANKKSPDSCCQEAGDFPLFAKRVGPVGIEPTTHGLKVRCSTN</sequence>
<accession>H0QJ44</accession>
<dbReference type="NCBIfam" id="NF000750">
    <property type="entry name" value="PRK00045.3-4"/>
    <property type="match status" value="1"/>
</dbReference>
<feature type="domain" description="Quinate/shikimate 5-dehydrogenase/glutamyl-tRNA reductase" evidence="11">
    <location>
        <begin position="202"/>
        <end position="322"/>
    </location>
</feature>
<dbReference type="EMBL" id="BAEG01000027">
    <property type="protein sequence ID" value="GAB12845.1"/>
    <property type="molecule type" value="Genomic_DNA"/>
</dbReference>
<dbReference type="EC" id="1.2.1.70" evidence="3 8"/>
<dbReference type="GO" id="GO:0019353">
    <property type="term" value="P:protoporphyrinogen IX biosynthetic process from glutamate"/>
    <property type="evidence" value="ECO:0007669"/>
    <property type="project" value="TreeGrafter"/>
</dbReference>
<dbReference type="Gene3D" id="3.30.460.30">
    <property type="entry name" value="Glutamyl-tRNA reductase, N-terminal domain"/>
    <property type="match status" value="1"/>
</dbReference>
<comment type="domain">
    <text evidence="8">Possesses an unusual extended V-shaped dimeric structure with each monomer consisting of three distinct domains arranged along a curved 'spinal' alpha-helix. The N-terminal catalytic domain specifically recognizes the glutamate moiety of the substrate. The second domain is the NADPH-binding domain, and the third C-terminal domain is responsible for dimerization.</text>
</comment>
<evidence type="ECO:0000256" key="7">
    <source>
        <dbReference type="ARBA" id="ARBA00047464"/>
    </source>
</evidence>
<dbReference type="GO" id="GO:0050661">
    <property type="term" value="F:NADP binding"/>
    <property type="evidence" value="ECO:0007669"/>
    <property type="project" value="InterPro"/>
</dbReference>
<evidence type="ECO:0000313" key="14">
    <source>
        <dbReference type="Proteomes" id="UP000003828"/>
    </source>
</evidence>
<keyword evidence="5 8" id="KW-0560">Oxidoreductase</keyword>
<dbReference type="SUPFAM" id="SSF69742">
    <property type="entry name" value="Glutamyl tRNA-reductase catalytic, N-terminal domain"/>
    <property type="match status" value="1"/>
</dbReference>
<dbReference type="InterPro" id="IPR018214">
    <property type="entry name" value="GluRdtase_CS"/>
</dbReference>
<dbReference type="InterPro" id="IPR036453">
    <property type="entry name" value="GluRdtase_dimer_dom_sf"/>
</dbReference>
<comment type="function">
    <text evidence="8">Catalyzes the NADPH-dependent reduction of glutamyl-tRNA(Glu) to glutamate 1-semialdehyde (GSA).</text>
</comment>
<dbReference type="Gene3D" id="3.40.50.720">
    <property type="entry name" value="NAD(P)-binding Rossmann-like Domain"/>
    <property type="match status" value="1"/>
</dbReference>